<proteinExistence type="predicted"/>
<dbReference type="EnsemblPlants" id="evm.model.02.222">
    <property type="protein sequence ID" value="cds.evm.model.02.222"/>
    <property type="gene ID" value="evm.TU.02.222"/>
</dbReference>
<protein>
    <submittedName>
        <fullName evidence="1">Uncharacterized protein</fullName>
    </submittedName>
</protein>
<dbReference type="EMBL" id="UZAU01000091">
    <property type="status" value="NOT_ANNOTATED_CDS"/>
    <property type="molecule type" value="Genomic_DNA"/>
</dbReference>
<dbReference type="AlphaFoldDB" id="A0A803NWW9"/>
<dbReference type="Gramene" id="evm.model.02.222">
    <property type="protein sequence ID" value="cds.evm.model.02.222"/>
    <property type="gene ID" value="evm.TU.02.222"/>
</dbReference>
<keyword evidence="2" id="KW-1185">Reference proteome</keyword>
<dbReference type="InterPro" id="IPR052929">
    <property type="entry name" value="RNase_H-like_EbsB-rel"/>
</dbReference>
<name>A0A803NWW9_CANSA</name>
<sequence length="165" mass="17955">MSPQNFRLKKVELFITIRWCIWTERNAETHAKTPKSASCILQFASNYLSDYKQALTSDSKTHQHVSGCSNSQDTAAASSSHSQTFAGANNAISQVSATLQHRLVPPNKPKWLAPPSGRLKLNTNAAVNVSSGVFGLGALLRNSNGDVIVAMAKPKGVLNQKKWKH</sequence>
<reference evidence="1" key="2">
    <citation type="submission" date="2021-03" db="UniProtKB">
        <authorList>
            <consortium name="EnsemblPlants"/>
        </authorList>
    </citation>
    <scope>IDENTIFICATION</scope>
</reference>
<dbReference type="Proteomes" id="UP000596661">
    <property type="component" value="Chromosome 2"/>
</dbReference>
<reference evidence="1" key="1">
    <citation type="submission" date="2018-11" db="EMBL/GenBank/DDBJ databases">
        <authorList>
            <person name="Grassa J C."/>
        </authorList>
    </citation>
    <scope>NUCLEOTIDE SEQUENCE [LARGE SCALE GENOMIC DNA]</scope>
</reference>
<dbReference type="PANTHER" id="PTHR47074:SF11">
    <property type="entry name" value="REVERSE TRANSCRIPTASE-LIKE PROTEIN"/>
    <property type="match status" value="1"/>
</dbReference>
<evidence type="ECO:0000313" key="1">
    <source>
        <dbReference type="EnsemblPlants" id="cds.evm.model.02.222"/>
    </source>
</evidence>
<organism evidence="1 2">
    <name type="scientific">Cannabis sativa</name>
    <name type="common">Hemp</name>
    <name type="synonym">Marijuana</name>
    <dbReference type="NCBI Taxonomy" id="3483"/>
    <lineage>
        <taxon>Eukaryota</taxon>
        <taxon>Viridiplantae</taxon>
        <taxon>Streptophyta</taxon>
        <taxon>Embryophyta</taxon>
        <taxon>Tracheophyta</taxon>
        <taxon>Spermatophyta</taxon>
        <taxon>Magnoliopsida</taxon>
        <taxon>eudicotyledons</taxon>
        <taxon>Gunneridae</taxon>
        <taxon>Pentapetalae</taxon>
        <taxon>rosids</taxon>
        <taxon>fabids</taxon>
        <taxon>Rosales</taxon>
        <taxon>Cannabaceae</taxon>
        <taxon>Cannabis</taxon>
    </lineage>
</organism>
<dbReference type="PANTHER" id="PTHR47074">
    <property type="entry name" value="BNAC02G40300D PROTEIN"/>
    <property type="match status" value="1"/>
</dbReference>
<evidence type="ECO:0000313" key="2">
    <source>
        <dbReference type="Proteomes" id="UP000596661"/>
    </source>
</evidence>
<accession>A0A803NWW9</accession>